<feature type="transmembrane region" description="Helical" evidence="1">
    <location>
        <begin position="31"/>
        <end position="56"/>
    </location>
</feature>
<keyword evidence="1" id="KW-1133">Transmembrane helix</keyword>
<dbReference type="AlphaFoldDB" id="A0A9D5K9X8"/>
<keyword evidence="1" id="KW-0812">Transmembrane</keyword>
<comment type="caution">
    <text evidence="2">The sequence shown here is derived from an EMBL/GenBank/DDBJ whole genome shotgun (WGS) entry which is preliminary data.</text>
</comment>
<evidence type="ECO:0000313" key="2">
    <source>
        <dbReference type="EMBL" id="MBD3364339.1"/>
    </source>
</evidence>
<name>A0A9D5K9X8_UNCW3</name>
<accession>A0A9D5K9X8</accession>
<sequence length="189" mass="22637">MGWHWLPGQRDRSQRYWFRRRFFPRPRYTNLGWLLLIFIAGAGLLFRILTIEYALLYPEIRRFLWNLDFSECGFDRTLVSAEDESIVGVEEPERWTAVFLHKLYCYSSPNRFSFSGFPGPDIIKSMELEIPEYLDLEWDTPKMSQSPSMYVAPQGRRIYVLDSIYNPAFFFNRNRHHKSADLQDKGLYR</sequence>
<keyword evidence="1" id="KW-0472">Membrane</keyword>
<evidence type="ECO:0000256" key="1">
    <source>
        <dbReference type="SAM" id="Phobius"/>
    </source>
</evidence>
<organism evidence="2 3">
    <name type="scientific">candidate division WOR-3 bacterium</name>
    <dbReference type="NCBI Taxonomy" id="2052148"/>
    <lineage>
        <taxon>Bacteria</taxon>
        <taxon>Bacteria division WOR-3</taxon>
    </lineage>
</organism>
<proteinExistence type="predicted"/>
<gene>
    <name evidence="2" type="ORF">GF359_03895</name>
</gene>
<reference evidence="2" key="1">
    <citation type="submission" date="2019-11" db="EMBL/GenBank/DDBJ databases">
        <title>Microbial mats filling the niche in hypersaline microbial mats.</title>
        <authorList>
            <person name="Wong H.L."/>
            <person name="Macleod F.I."/>
            <person name="White R.A. III"/>
            <person name="Burns B.P."/>
        </authorList>
    </citation>
    <scope>NUCLEOTIDE SEQUENCE</scope>
    <source>
        <strain evidence="2">Bin_327</strain>
    </source>
</reference>
<dbReference type="EMBL" id="WJKJ01000123">
    <property type="protein sequence ID" value="MBD3364339.1"/>
    <property type="molecule type" value="Genomic_DNA"/>
</dbReference>
<dbReference type="Proteomes" id="UP000630660">
    <property type="component" value="Unassembled WGS sequence"/>
</dbReference>
<protein>
    <submittedName>
        <fullName evidence="2">Uncharacterized protein</fullName>
    </submittedName>
</protein>
<evidence type="ECO:0000313" key="3">
    <source>
        <dbReference type="Proteomes" id="UP000630660"/>
    </source>
</evidence>